<dbReference type="Proteomes" id="UP001626549">
    <property type="component" value="Chromosome"/>
</dbReference>
<evidence type="ECO:0000256" key="3">
    <source>
        <dbReference type="ARBA" id="ARBA00001966"/>
    </source>
</evidence>
<evidence type="ECO:0000256" key="5">
    <source>
        <dbReference type="ARBA" id="ARBA00022363"/>
    </source>
</evidence>
<keyword evidence="16" id="KW-1185">Reference proteome</keyword>
<comment type="similarity">
    <text evidence="4">Belongs to the radical SAM superfamily. KamA family.</text>
</comment>
<evidence type="ECO:0000259" key="14">
    <source>
        <dbReference type="PROSITE" id="PS51918"/>
    </source>
</evidence>
<keyword evidence="8" id="KW-0479">Metal-binding</keyword>
<dbReference type="InterPro" id="IPR007197">
    <property type="entry name" value="rSAM"/>
</dbReference>
<dbReference type="SFLD" id="SFLDS00029">
    <property type="entry name" value="Radical_SAM"/>
    <property type="match status" value="1"/>
</dbReference>
<proteinExistence type="inferred from homology"/>
<dbReference type="CDD" id="cd01335">
    <property type="entry name" value="Radical_SAM"/>
    <property type="match status" value="1"/>
</dbReference>
<comment type="cofactor">
    <cofactor evidence="2">
        <name>pyridoxal 5'-phosphate</name>
        <dbReference type="ChEBI" id="CHEBI:597326"/>
    </cofactor>
</comment>
<evidence type="ECO:0000256" key="7">
    <source>
        <dbReference type="ARBA" id="ARBA00022691"/>
    </source>
</evidence>
<keyword evidence="12" id="KW-0413">Isomerase</keyword>
<comment type="catalytic activity">
    <reaction evidence="1">
        <text>L-lysine = D-beta-lysine</text>
        <dbReference type="Rhea" id="RHEA:44148"/>
        <dbReference type="ChEBI" id="CHEBI:32551"/>
        <dbReference type="ChEBI" id="CHEBI:84138"/>
    </reaction>
</comment>
<dbReference type="Pfam" id="PF04055">
    <property type="entry name" value="Radical_SAM"/>
    <property type="match status" value="1"/>
</dbReference>
<accession>A0ABZ0IDU4</accession>
<protein>
    <recommendedName>
        <fullName evidence="5">L-lysine 2,3-aminomutase</fullName>
    </recommendedName>
    <alternativeName>
        <fullName evidence="13">EF-P post-translational modification enzyme B</fullName>
    </alternativeName>
</protein>
<dbReference type="PROSITE" id="PS51918">
    <property type="entry name" value="RADICAL_SAM"/>
    <property type="match status" value="1"/>
</dbReference>
<gene>
    <name evidence="15" type="primary">epmB</name>
    <name evidence="15" type="ORF">R0137_01280</name>
</gene>
<evidence type="ECO:0000313" key="16">
    <source>
        <dbReference type="Proteomes" id="UP001626549"/>
    </source>
</evidence>
<dbReference type="SFLD" id="SFLDF00314">
    <property type="entry name" value="L-lysine_2_3-aminomutase_(yjeK"/>
    <property type="match status" value="1"/>
</dbReference>
<dbReference type="NCBIfam" id="TIGR00238">
    <property type="entry name" value="KamA family radical SAM protein"/>
    <property type="match status" value="1"/>
</dbReference>
<evidence type="ECO:0000256" key="6">
    <source>
        <dbReference type="ARBA" id="ARBA00022485"/>
    </source>
</evidence>
<dbReference type="NCBIfam" id="TIGR03821">
    <property type="entry name" value="EFP_modif_epmB"/>
    <property type="match status" value="1"/>
</dbReference>
<comment type="cofactor">
    <cofactor evidence="3">
        <name>[4Fe-4S] cluster</name>
        <dbReference type="ChEBI" id="CHEBI:49883"/>
    </cofactor>
</comment>
<keyword evidence="10" id="KW-0408">Iron</keyword>
<dbReference type="PIRSF" id="PIRSF004911">
    <property type="entry name" value="DUF160"/>
    <property type="match status" value="1"/>
</dbReference>
<evidence type="ECO:0000256" key="4">
    <source>
        <dbReference type="ARBA" id="ARBA00008703"/>
    </source>
</evidence>
<dbReference type="InterPro" id="IPR058240">
    <property type="entry name" value="rSAM_sf"/>
</dbReference>
<evidence type="ECO:0000256" key="10">
    <source>
        <dbReference type="ARBA" id="ARBA00023004"/>
    </source>
</evidence>
<evidence type="ECO:0000313" key="15">
    <source>
        <dbReference type="EMBL" id="WOJ97221.1"/>
    </source>
</evidence>
<sequence length="343" mass="37609">MTANTALLQIHSSQTWKEQLQDAIRTPSALASAVGLTLEQLPYSKDADDSFSLLVPRAFAQRMEKGNAKDPLLRQVLAASGETLKVEGFNDDPVAETSLYADTPGVIRKYHGRALLIATGQCAVNCRYCFRRAYPYTDNVQSSKERLAAIDQLLEDSDIGELILSGGDPLLLTDAKLAAIAERLRQSDRQITLRIHTRLPIVIPDRVTDQLIDALRPKEQPVVVVVHSNHPAEIDNSTAQALSRLRSEGVTVLNQSVMLRGVNDSAEILGQLSDRLFAAGTMPYYIHMLDPVSGSAHFEVLESQARQILGQLAAMRPGYLVPKLAVEVPGASSKREIAPDYFE</sequence>
<reference evidence="15 16" key="1">
    <citation type="submission" date="2023-10" db="EMBL/GenBank/DDBJ databases">
        <title>Two novel species belonging to the OM43/NOR5 clade.</title>
        <authorList>
            <person name="Park M."/>
        </authorList>
    </citation>
    <scope>NUCLEOTIDE SEQUENCE [LARGE SCALE GENOMIC DNA]</scope>
    <source>
        <strain evidence="15 16">IMCC45268</strain>
    </source>
</reference>
<organism evidence="15 16">
    <name type="scientific">Congregibacter brevis</name>
    <dbReference type="NCBI Taxonomy" id="3081201"/>
    <lineage>
        <taxon>Bacteria</taxon>
        <taxon>Pseudomonadati</taxon>
        <taxon>Pseudomonadota</taxon>
        <taxon>Gammaproteobacteria</taxon>
        <taxon>Cellvibrionales</taxon>
        <taxon>Halieaceae</taxon>
        <taxon>Congregibacter</taxon>
    </lineage>
</organism>
<dbReference type="InterPro" id="IPR003739">
    <property type="entry name" value="Lys_aminomutase/Glu_NH3_mut"/>
</dbReference>
<keyword evidence="7" id="KW-0949">S-adenosyl-L-methionine</keyword>
<dbReference type="SUPFAM" id="SSF102114">
    <property type="entry name" value="Radical SAM enzymes"/>
    <property type="match status" value="1"/>
</dbReference>
<keyword evidence="11" id="KW-0411">Iron-sulfur</keyword>
<evidence type="ECO:0000256" key="11">
    <source>
        <dbReference type="ARBA" id="ARBA00023014"/>
    </source>
</evidence>
<dbReference type="PANTHER" id="PTHR30538:SF1">
    <property type="entry name" value="L-LYSINE 2,3-AMINOMUTASE"/>
    <property type="match status" value="1"/>
</dbReference>
<evidence type="ECO:0000256" key="8">
    <source>
        <dbReference type="ARBA" id="ARBA00022723"/>
    </source>
</evidence>
<dbReference type="InterPro" id="IPR022462">
    <property type="entry name" value="EpmB"/>
</dbReference>
<dbReference type="Gene3D" id="3.20.20.70">
    <property type="entry name" value="Aldolase class I"/>
    <property type="match status" value="1"/>
</dbReference>
<evidence type="ECO:0000256" key="12">
    <source>
        <dbReference type="ARBA" id="ARBA00023235"/>
    </source>
</evidence>
<name>A0ABZ0IDU4_9GAMM</name>
<dbReference type="PANTHER" id="PTHR30538">
    <property type="entry name" value="LYSINE 2,3-AMINOMUTASE-RELATED"/>
    <property type="match status" value="1"/>
</dbReference>
<evidence type="ECO:0000256" key="13">
    <source>
        <dbReference type="ARBA" id="ARBA00030756"/>
    </source>
</evidence>
<keyword evidence="9" id="KW-0663">Pyridoxal phosphate</keyword>
<dbReference type="InterPro" id="IPR013785">
    <property type="entry name" value="Aldolase_TIM"/>
</dbReference>
<keyword evidence="6" id="KW-0004">4Fe-4S</keyword>
<dbReference type="SFLD" id="SFLDG01070">
    <property type="entry name" value="PLP-dependent"/>
    <property type="match status" value="1"/>
</dbReference>
<dbReference type="RefSeq" id="WP_407327937.1">
    <property type="nucleotide sequence ID" value="NZ_CP136865.1"/>
</dbReference>
<dbReference type="EMBL" id="CP136865">
    <property type="protein sequence ID" value="WOJ97221.1"/>
    <property type="molecule type" value="Genomic_DNA"/>
</dbReference>
<evidence type="ECO:0000256" key="9">
    <source>
        <dbReference type="ARBA" id="ARBA00022898"/>
    </source>
</evidence>
<feature type="domain" description="Radical SAM core" evidence="14">
    <location>
        <begin position="108"/>
        <end position="320"/>
    </location>
</feature>
<evidence type="ECO:0000256" key="1">
    <source>
        <dbReference type="ARBA" id="ARBA00001352"/>
    </source>
</evidence>
<evidence type="ECO:0000256" key="2">
    <source>
        <dbReference type="ARBA" id="ARBA00001933"/>
    </source>
</evidence>